<reference evidence="1 2" key="2">
    <citation type="submission" date="2017-09" db="EMBL/GenBank/DDBJ databases">
        <title>Extensive intraspecific genome diversity in a model arbuscular mycorrhizal fungus.</title>
        <authorList>
            <person name="Chen E.C."/>
            <person name="Morin E."/>
            <person name="Beaudet D."/>
            <person name="Noel J."/>
            <person name="Ndikumana S."/>
            <person name="Charron P."/>
            <person name="St-Onge C."/>
            <person name="Giorgi J."/>
            <person name="Grigoriev I.V."/>
            <person name="Roux C."/>
            <person name="Martin F.M."/>
            <person name="Corradi N."/>
        </authorList>
    </citation>
    <scope>NUCLEOTIDE SEQUENCE [LARGE SCALE GENOMIC DNA]</scope>
    <source>
        <strain evidence="1 2">A5</strain>
    </source>
</reference>
<name>A0A2N0NDJ0_9GLOM</name>
<evidence type="ECO:0000313" key="1">
    <source>
        <dbReference type="EMBL" id="PKB92651.1"/>
    </source>
</evidence>
<gene>
    <name evidence="1" type="ORF">RhiirA5_443891</name>
</gene>
<accession>A0A2N0NDJ0</accession>
<reference evidence="1 2" key="1">
    <citation type="submission" date="2016-04" db="EMBL/GenBank/DDBJ databases">
        <title>Genome analyses suggest a sexual origin of heterokaryosis in a supposedly ancient asexual fungus.</title>
        <authorList>
            <person name="Ropars J."/>
            <person name="Sedzielewska K."/>
            <person name="Noel J."/>
            <person name="Charron P."/>
            <person name="Farinelli L."/>
            <person name="Marton T."/>
            <person name="Kruger M."/>
            <person name="Pelin A."/>
            <person name="Brachmann A."/>
            <person name="Corradi N."/>
        </authorList>
    </citation>
    <scope>NUCLEOTIDE SEQUENCE [LARGE SCALE GENOMIC DNA]</scope>
    <source>
        <strain evidence="1 2">A5</strain>
    </source>
</reference>
<organism evidence="1 2">
    <name type="scientific">Rhizophagus irregularis</name>
    <dbReference type="NCBI Taxonomy" id="588596"/>
    <lineage>
        <taxon>Eukaryota</taxon>
        <taxon>Fungi</taxon>
        <taxon>Fungi incertae sedis</taxon>
        <taxon>Mucoromycota</taxon>
        <taxon>Glomeromycotina</taxon>
        <taxon>Glomeromycetes</taxon>
        <taxon>Glomerales</taxon>
        <taxon>Glomeraceae</taxon>
        <taxon>Rhizophagus</taxon>
    </lineage>
</organism>
<evidence type="ECO:0000313" key="2">
    <source>
        <dbReference type="Proteomes" id="UP000232722"/>
    </source>
</evidence>
<comment type="caution">
    <text evidence="1">The sequence shown here is derived from an EMBL/GenBank/DDBJ whole genome shotgun (WGS) entry which is preliminary data.</text>
</comment>
<sequence>MKDIHLFAAKRNVIAREEEKDWKLDDIIETSGNDKILCLVKSSTPNVRFLIDHHKLEYGRTITPNGVEVASEKSFDIEEGCKLKEFGAEGYGKGKYEYNSNESEIIKTLLSLSSDIDVQNFANFALSFGKTKSTSSSNSTEISSMCNFTFYNKVSLKLFEDLEQINYDHYLKPTEKF</sequence>
<dbReference type="Proteomes" id="UP000232722">
    <property type="component" value="Unassembled WGS sequence"/>
</dbReference>
<proteinExistence type="predicted"/>
<dbReference type="AlphaFoldDB" id="A0A2N0NDJ0"/>
<feature type="non-terminal residue" evidence="1">
    <location>
        <position position="177"/>
    </location>
</feature>
<protein>
    <submittedName>
        <fullName evidence="1">Uncharacterized protein</fullName>
    </submittedName>
</protein>
<dbReference type="EMBL" id="LLXJ01010333">
    <property type="protein sequence ID" value="PKB92651.1"/>
    <property type="molecule type" value="Genomic_DNA"/>
</dbReference>